<comment type="caution">
    <text evidence="1">The sequence shown here is derived from an EMBL/GenBank/DDBJ whole genome shotgun (WGS) entry which is preliminary data.</text>
</comment>
<dbReference type="InterPro" id="IPR038690">
    <property type="entry name" value="NusG_2_sf"/>
</dbReference>
<gene>
    <name evidence="1" type="ORF">H9705_08930</name>
</gene>
<proteinExistence type="predicted"/>
<sequence length="140" mass="15075">MNRRDIALVVFVLAAALAGFALELTWSDSGARLQISVEGEVFGVYDLSRDQTIKIGDGNICRIEDGSAWMEWADCPDQLCVHHAHISCANETVVCLPNRVTLTVLGGEDSEVDTIVSEMSEGRSVRNRQAAAAAPFSHGA</sequence>
<dbReference type="Gene3D" id="2.60.320.10">
    <property type="entry name" value="N-utilization substance G protein NusG, insert domain"/>
    <property type="match status" value="1"/>
</dbReference>
<dbReference type="AlphaFoldDB" id="A0A9D2NAV3"/>
<dbReference type="CDD" id="cd09911">
    <property type="entry name" value="Lin0431_like"/>
    <property type="match status" value="1"/>
</dbReference>
<name>A0A9D2NAV3_9FIRM</name>
<evidence type="ECO:0000313" key="2">
    <source>
        <dbReference type="Proteomes" id="UP000823849"/>
    </source>
</evidence>
<dbReference type="EMBL" id="DWWU01000037">
    <property type="protein sequence ID" value="HJC15930.1"/>
    <property type="molecule type" value="Genomic_DNA"/>
</dbReference>
<evidence type="ECO:0000313" key="1">
    <source>
        <dbReference type="EMBL" id="HJC15930.1"/>
    </source>
</evidence>
<dbReference type="Pfam" id="PF07009">
    <property type="entry name" value="NusG_II"/>
    <property type="match status" value="1"/>
</dbReference>
<protein>
    <submittedName>
        <fullName evidence="1">NusG domain II-containing protein</fullName>
    </submittedName>
</protein>
<reference evidence="1" key="2">
    <citation type="submission" date="2021-04" db="EMBL/GenBank/DDBJ databases">
        <authorList>
            <person name="Gilroy R."/>
        </authorList>
    </citation>
    <scope>NUCLEOTIDE SEQUENCE</scope>
    <source>
        <strain evidence="1">CHK185-5351</strain>
    </source>
</reference>
<dbReference type="Proteomes" id="UP000823849">
    <property type="component" value="Unassembled WGS sequence"/>
</dbReference>
<reference evidence="1" key="1">
    <citation type="journal article" date="2021" name="PeerJ">
        <title>Extensive microbial diversity within the chicken gut microbiome revealed by metagenomics and culture.</title>
        <authorList>
            <person name="Gilroy R."/>
            <person name="Ravi A."/>
            <person name="Getino M."/>
            <person name="Pursley I."/>
            <person name="Horton D.L."/>
            <person name="Alikhan N.F."/>
            <person name="Baker D."/>
            <person name="Gharbi K."/>
            <person name="Hall N."/>
            <person name="Watson M."/>
            <person name="Adriaenssens E.M."/>
            <person name="Foster-Nyarko E."/>
            <person name="Jarju S."/>
            <person name="Secka A."/>
            <person name="Antonio M."/>
            <person name="Oren A."/>
            <person name="Chaudhuri R.R."/>
            <person name="La Ragione R."/>
            <person name="Hildebrand F."/>
            <person name="Pallen M.J."/>
        </authorList>
    </citation>
    <scope>NUCLEOTIDE SEQUENCE</scope>
    <source>
        <strain evidence="1">CHK185-5351</strain>
    </source>
</reference>
<accession>A0A9D2NAV3</accession>
<organism evidence="1 2">
    <name type="scientific">Candidatus Fusicatenibacter intestinigallinarum</name>
    <dbReference type="NCBI Taxonomy" id="2838598"/>
    <lineage>
        <taxon>Bacteria</taxon>
        <taxon>Bacillati</taxon>
        <taxon>Bacillota</taxon>
        <taxon>Clostridia</taxon>
        <taxon>Lachnospirales</taxon>
        <taxon>Lachnospiraceae</taxon>
        <taxon>Fusicatenibacter</taxon>
    </lineage>
</organism>